<dbReference type="EMBL" id="GEVM01026906">
    <property type="protein sequence ID" value="JAU79032.1"/>
    <property type="molecule type" value="Transcribed_RNA"/>
</dbReference>
<dbReference type="InterPro" id="IPR006527">
    <property type="entry name" value="F-box-assoc_dom_typ1"/>
</dbReference>
<organism evidence="2">
    <name type="scientific">Noccaea caerulescens</name>
    <name type="common">Alpine penny-cress</name>
    <name type="synonym">Thlaspi caerulescens</name>
    <dbReference type="NCBI Taxonomy" id="107243"/>
    <lineage>
        <taxon>Eukaryota</taxon>
        <taxon>Viridiplantae</taxon>
        <taxon>Streptophyta</taxon>
        <taxon>Embryophyta</taxon>
        <taxon>Tracheophyta</taxon>
        <taxon>Spermatophyta</taxon>
        <taxon>Magnoliopsida</taxon>
        <taxon>eudicotyledons</taxon>
        <taxon>Gunneridae</taxon>
        <taxon>Pentapetalae</taxon>
        <taxon>rosids</taxon>
        <taxon>malvids</taxon>
        <taxon>Brassicales</taxon>
        <taxon>Brassicaceae</taxon>
        <taxon>Coluteocarpeae</taxon>
        <taxon>Noccaea</taxon>
    </lineage>
</organism>
<protein>
    <submittedName>
        <fullName evidence="2">F-box protein</fullName>
    </submittedName>
</protein>
<dbReference type="InterPro" id="IPR011043">
    <property type="entry name" value="Gal_Oxase/kelch_b-propeller"/>
</dbReference>
<dbReference type="NCBIfam" id="TIGR01640">
    <property type="entry name" value="F_box_assoc_1"/>
    <property type="match status" value="1"/>
</dbReference>
<evidence type="ECO:0000313" key="2">
    <source>
        <dbReference type="EMBL" id="JAU79032.1"/>
    </source>
</evidence>
<sequence length="389" mass="44737">MTMEMFRDLPRDLVEEEILTRVPATHLKGLGSTCKLWNRMFNGDRRFARKHSDKAAKQFMVLLLRRALRISPAIVDLDGKVPSLEAKTEVSPVDSSHSAAQFDVGRVFHCDGLLLCTSADESRFVVWNPFTGETRWFLPSYRDQPDRHFALGYYKEGNTKSYKVLSFYHCLKDFEMYEFGSDSWRVVDDIMPPGWSLGYCTIGASLNGSTYWFAQDETKPYSKSFVSLVRFDYSTEKSVLVPLPYQQRNHFDVTGLSVVKDEKLSVLLQLEDTSKTEIWVTNKIETTQVVSWSKVLAFHMRPGLQLYDQARFLLDDEKKVVMLAPSCLDFDDETKSRDMIYIVGEDNEATQVDFGPGIVDDEFRADILYYFPSLVQIERAGGKRKRADM</sequence>
<feature type="domain" description="F-box associated beta-propeller type 1" evidence="1">
    <location>
        <begin position="62"/>
        <end position="377"/>
    </location>
</feature>
<dbReference type="SUPFAM" id="SSF50965">
    <property type="entry name" value="Galactose oxidase, central domain"/>
    <property type="match status" value="1"/>
</dbReference>
<dbReference type="InterPro" id="IPR050796">
    <property type="entry name" value="SCF_F-box_component"/>
</dbReference>
<accession>A0A1J3IHS8</accession>
<name>A0A1J3IHS8_NOCCA</name>
<dbReference type="InterPro" id="IPR036047">
    <property type="entry name" value="F-box-like_dom_sf"/>
</dbReference>
<evidence type="ECO:0000259" key="1">
    <source>
        <dbReference type="Pfam" id="PF07734"/>
    </source>
</evidence>
<dbReference type="SUPFAM" id="SSF81383">
    <property type="entry name" value="F-box domain"/>
    <property type="match status" value="1"/>
</dbReference>
<dbReference type="InterPro" id="IPR017451">
    <property type="entry name" value="F-box-assoc_interact_dom"/>
</dbReference>
<dbReference type="PANTHER" id="PTHR31672">
    <property type="entry name" value="BNACNNG10540D PROTEIN"/>
    <property type="match status" value="1"/>
</dbReference>
<gene>
    <name evidence="2" type="ORF">MP_TR26740_c11_g1_i1_g.78514</name>
</gene>
<reference evidence="2" key="1">
    <citation type="submission" date="2016-07" db="EMBL/GenBank/DDBJ databases">
        <title>De novo transcriptome assembly of four accessions of the metal hyperaccumulator plant Noccaea caerulescens.</title>
        <authorList>
            <person name="Blande D."/>
            <person name="Halimaa P."/>
            <person name="Tervahauta A.I."/>
            <person name="Aarts M.G."/>
            <person name="Karenlampi S.O."/>
        </authorList>
    </citation>
    <scope>NUCLEOTIDE SEQUENCE</scope>
</reference>
<proteinExistence type="predicted"/>
<dbReference type="Pfam" id="PF07734">
    <property type="entry name" value="FBA_1"/>
    <property type="match status" value="1"/>
</dbReference>
<dbReference type="AlphaFoldDB" id="A0A1J3IHS8"/>